<name>A0A6L2ME53_TANCI</name>
<evidence type="ECO:0000313" key="2">
    <source>
        <dbReference type="EMBL" id="GEU71990.1"/>
    </source>
</evidence>
<organism evidence="2">
    <name type="scientific">Tanacetum cinerariifolium</name>
    <name type="common">Dalmatian daisy</name>
    <name type="synonym">Chrysanthemum cinerariifolium</name>
    <dbReference type="NCBI Taxonomy" id="118510"/>
    <lineage>
        <taxon>Eukaryota</taxon>
        <taxon>Viridiplantae</taxon>
        <taxon>Streptophyta</taxon>
        <taxon>Embryophyta</taxon>
        <taxon>Tracheophyta</taxon>
        <taxon>Spermatophyta</taxon>
        <taxon>Magnoliopsida</taxon>
        <taxon>eudicotyledons</taxon>
        <taxon>Gunneridae</taxon>
        <taxon>Pentapetalae</taxon>
        <taxon>asterids</taxon>
        <taxon>campanulids</taxon>
        <taxon>Asterales</taxon>
        <taxon>Asteraceae</taxon>
        <taxon>Asteroideae</taxon>
        <taxon>Anthemideae</taxon>
        <taxon>Anthemidinae</taxon>
        <taxon>Tanacetum</taxon>
    </lineage>
</organism>
<protein>
    <recommendedName>
        <fullName evidence="3">Reverse transcriptase Ty1/copia-type domain-containing protein</fullName>
    </recommendedName>
</protein>
<feature type="compositionally biased region" description="Polar residues" evidence="1">
    <location>
        <begin position="1"/>
        <end position="12"/>
    </location>
</feature>
<dbReference type="AlphaFoldDB" id="A0A6L2ME53"/>
<feature type="region of interest" description="Disordered" evidence="1">
    <location>
        <begin position="1"/>
        <end position="28"/>
    </location>
</feature>
<dbReference type="EMBL" id="BKCJ010006407">
    <property type="protein sequence ID" value="GEU71990.1"/>
    <property type="molecule type" value="Genomic_DNA"/>
</dbReference>
<evidence type="ECO:0000256" key="1">
    <source>
        <dbReference type="SAM" id="MobiDB-lite"/>
    </source>
</evidence>
<sequence length="415" mass="46929">MLQSHRNQSVVRQPNAFKSKRPGISKPRCDSQVDVNYDLSKPVTTHYFPKEREVASAKPHHMIASSNSRISSKNMPRFSSNDMVHNHYLEEAKKNTQEHNRNSRIDSCVTKFLKEVNSRAKVPSNKTTNRNKPVEQISVAKKPERQIPKGHRFSIQKTSIVQKKTMTPRSCLRWQSTGKIFKTFGLRWVPTGKIFAFSTPKVDSEPLNGSNADITNQNECEQTLDVSAGTLDLSAGLQIHQSPRGIFINQAKYALEILHKHGMDKGQSIVTPMAMKPKLDVDLSGNPVVQTNYRSKIRSLMYLTSSRPDIVQALFSYADHARCIDSRKSTYEGIQFLGDKLVSWMSKKQDCTAMSSVEAEYVALSASCAQVIIEYQLADTFTKALPEDRFKYLIRRIGMRCLTRAELEVLAKESA</sequence>
<gene>
    <name evidence="2" type="ORF">Tci_043968</name>
</gene>
<dbReference type="PANTHER" id="PTHR11439:SF509">
    <property type="entry name" value="RNA-DIRECTED DNA POLYMERASE"/>
    <property type="match status" value="1"/>
</dbReference>
<comment type="caution">
    <text evidence="2">The sequence shown here is derived from an EMBL/GenBank/DDBJ whole genome shotgun (WGS) entry which is preliminary data.</text>
</comment>
<proteinExistence type="predicted"/>
<dbReference type="CDD" id="cd09272">
    <property type="entry name" value="RNase_HI_RT_Ty1"/>
    <property type="match status" value="1"/>
</dbReference>
<dbReference type="PANTHER" id="PTHR11439">
    <property type="entry name" value="GAG-POL-RELATED RETROTRANSPOSON"/>
    <property type="match status" value="1"/>
</dbReference>
<accession>A0A6L2ME53</accession>
<reference evidence="2" key="1">
    <citation type="journal article" date="2019" name="Sci. Rep.">
        <title>Draft genome of Tanacetum cinerariifolium, the natural source of mosquito coil.</title>
        <authorList>
            <person name="Yamashiro T."/>
            <person name="Shiraishi A."/>
            <person name="Satake H."/>
            <person name="Nakayama K."/>
        </authorList>
    </citation>
    <scope>NUCLEOTIDE SEQUENCE</scope>
</reference>
<evidence type="ECO:0008006" key="3">
    <source>
        <dbReference type="Google" id="ProtNLM"/>
    </source>
</evidence>